<dbReference type="AlphaFoldDB" id="A0A0D9XTV3"/>
<dbReference type="PANTHER" id="PTHR11945:SF629">
    <property type="entry name" value="OS02G0164450 PROTEIN"/>
    <property type="match status" value="1"/>
</dbReference>
<dbReference type="EnsemblPlants" id="LPERR11G15320.1">
    <property type="protein sequence ID" value="LPERR11G15320.1"/>
    <property type="gene ID" value="LPERR11G15320"/>
</dbReference>
<accession>A0A0D9XTV3</accession>
<dbReference type="PANTHER" id="PTHR11945">
    <property type="entry name" value="MADS BOX PROTEIN"/>
    <property type="match status" value="1"/>
</dbReference>
<dbReference type="SMART" id="SM00432">
    <property type="entry name" value="MADS"/>
    <property type="match status" value="1"/>
</dbReference>
<keyword evidence="4" id="KW-0804">Transcription</keyword>
<evidence type="ECO:0000256" key="2">
    <source>
        <dbReference type="ARBA" id="ARBA00023015"/>
    </source>
</evidence>
<reference evidence="7" key="3">
    <citation type="submission" date="2015-04" db="UniProtKB">
        <authorList>
            <consortium name="EnsemblPlants"/>
        </authorList>
    </citation>
    <scope>IDENTIFICATION</scope>
</reference>
<keyword evidence="2" id="KW-0805">Transcription regulation</keyword>
<comment type="subcellular location">
    <subcellularLocation>
        <location evidence="1">Nucleus</location>
    </subcellularLocation>
</comment>
<dbReference type="HOGENOM" id="CLU_053053_5_6_1"/>
<protein>
    <recommendedName>
        <fullName evidence="6">MADS-box domain-containing protein</fullName>
    </recommendedName>
</protein>
<keyword evidence="8" id="KW-1185">Reference proteome</keyword>
<dbReference type="SUPFAM" id="SSF55455">
    <property type="entry name" value="SRF-like"/>
    <property type="match status" value="1"/>
</dbReference>
<dbReference type="GO" id="GO:0000978">
    <property type="term" value="F:RNA polymerase II cis-regulatory region sequence-specific DNA binding"/>
    <property type="evidence" value="ECO:0007669"/>
    <property type="project" value="TreeGrafter"/>
</dbReference>
<dbReference type="PROSITE" id="PS50066">
    <property type="entry name" value="MADS_BOX_2"/>
    <property type="match status" value="1"/>
</dbReference>
<dbReference type="GO" id="GO:0046983">
    <property type="term" value="F:protein dimerization activity"/>
    <property type="evidence" value="ECO:0007669"/>
    <property type="project" value="InterPro"/>
</dbReference>
<organism evidence="7 8">
    <name type="scientific">Leersia perrieri</name>
    <dbReference type="NCBI Taxonomy" id="77586"/>
    <lineage>
        <taxon>Eukaryota</taxon>
        <taxon>Viridiplantae</taxon>
        <taxon>Streptophyta</taxon>
        <taxon>Embryophyta</taxon>
        <taxon>Tracheophyta</taxon>
        <taxon>Spermatophyta</taxon>
        <taxon>Magnoliopsida</taxon>
        <taxon>Liliopsida</taxon>
        <taxon>Poales</taxon>
        <taxon>Poaceae</taxon>
        <taxon>BOP clade</taxon>
        <taxon>Oryzoideae</taxon>
        <taxon>Oryzeae</taxon>
        <taxon>Oryzinae</taxon>
        <taxon>Leersia</taxon>
    </lineage>
</organism>
<dbReference type="GO" id="GO:0005634">
    <property type="term" value="C:nucleus"/>
    <property type="evidence" value="ECO:0007669"/>
    <property type="project" value="UniProtKB-SubCell"/>
</dbReference>
<evidence type="ECO:0000313" key="7">
    <source>
        <dbReference type="EnsemblPlants" id="LPERR11G15320.1"/>
    </source>
</evidence>
<reference evidence="7 8" key="1">
    <citation type="submission" date="2012-08" db="EMBL/GenBank/DDBJ databases">
        <title>Oryza genome evolution.</title>
        <authorList>
            <person name="Wing R.A."/>
        </authorList>
    </citation>
    <scope>NUCLEOTIDE SEQUENCE</scope>
</reference>
<dbReference type="PRINTS" id="PR00404">
    <property type="entry name" value="MADSDOMAIN"/>
</dbReference>
<dbReference type="eggNOG" id="KOG0014">
    <property type="taxonomic scope" value="Eukaryota"/>
</dbReference>
<dbReference type="InterPro" id="IPR002100">
    <property type="entry name" value="TF_MADSbox"/>
</dbReference>
<dbReference type="InterPro" id="IPR036879">
    <property type="entry name" value="TF_MADSbox_sf"/>
</dbReference>
<dbReference type="Gene3D" id="3.40.1810.10">
    <property type="entry name" value="Transcription factor, MADS-box"/>
    <property type="match status" value="1"/>
</dbReference>
<dbReference type="Proteomes" id="UP000032180">
    <property type="component" value="Chromosome 11"/>
</dbReference>
<keyword evidence="5" id="KW-0539">Nucleus</keyword>
<evidence type="ECO:0000256" key="1">
    <source>
        <dbReference type="ARBA" id="ARBA00004123"/>
    </source>
</evidence>
<evidence type="ECO:0000259" key="6">
    <source>
        <dbReference type="PROSITE" id="PS50066"/>
    </source>
</evidence>
<evidence type="ECO:0000256" key="5">
    <source>
        <dbReference type="ARBA" id="ARBA00023242"/>
    </source>
</evidence>
<sequence length="194" mass="22015">MTKRKIEIKRINNAEAQQVCFSKHRPSVFKKASELYTLCGAEVAMLVKSSGGNLFSFGAPSSCKTNCRIKMKKMKSLQEAFKQEADGNVMAWLDAKVEEICKEDPEEFNRILVSLKDMIRGRTNQLFNNYAMYSNIMRLQHCVTTLPNQQVLNSEDVKPVIHHVPISSIGWNLGMDVNPNSSVAHVDEIKRHFP</sequence>
<dbReference type="Pfam" id="PF00319">
    <property type="entry name" value="SRF-TF"/>
    <property type="match status" value="1"/>
</dbReference>
<name>A0A0D9XTV3_9ORYZ</name>
<evidence type="ECO:0000256" key="4">
    <source>
        <dbReference type="ARBA" id="ARBA00023163"/>
    </source>
</evidence>
<evidence type="ECO:0000313" key="8">
    <source>
        <dbReference type="Proteomes" id="UP000032180"/>
    </source>
</evidence>
<reference evidence="8" key="2">
    <citation type="submission" date="2013-12" db="EMBL/GenBank/DDBJ databases">
        <authorList>
            <person name="Yu Y."/>
            <person name="Lee S."/>
            <person name="de Baynast K."/>
            <person name="Wissotski M."/>
            <person name="Liu L."/>
            <person name="Talag J."/>
            <person name="Goicoechea J."/>
            <person name="Angelova A."/>
            <person name="Jetty R."/>
            <person name="Kudrna D."/>
            <person name="Golser W."/>
            <person name="Rivera L."/>
            <person name="Zhang J."/>
            <person name="Wing R."/>
        </authorList>
    </citation>
    <scope>NUCLEOTIDE SEQUENCE</scope>
</reference>
<dbReference type="GO" id="GO:0000981">
    <property type="term" value="F:DNA-binding transcription factor activity, RNA polymerase II-specific"/>
    <property type="evidence" value="ECO:0007669"/>
    <property type="project" value="TreeGrafter"/>
</dbReference>
<keyword evidence="3" id="KW-0238">DNA-binding</keyword>
<dbReference type="STRING" id="77586.A0A0D9XTV3"/>
<evidence type="ECO:0000256" key="3">
    <source>
        <dbReference type="ARBA" id="ARBA00023125"/>
    </source>
</evidence>
<dbReference type="Gramene" id="LPERR11G15320.1">
    <property type="protein sequence ID" value="LPERR11G15320.1"/>
    <property type="gene ID" value="LPERR11G15320"/>
</dbReference>
<feature type="domain" description="MADS-box" evidence="6">
    <location>
        <begin position="1"/>
        <end position="61"/>
    </location>
</feature>
<proteinExistence type="predicted"/>